<dbReference type="Proteomes" id="UP000190951">
    <property type="component" value="Chromosome"/>
</dbReference>
<evidence type="ECO:0000313" key="2">
    <source>
        <dbReference type="Proteomes" id="UP000190951"/>
    </source>
</evidence>
<organism evidence="1 2">
    <name type="scientific">Clostridium felsineum</name>
    <dbReference type="NCBI Taxonomy" id="36839"/>
    <lineage>
        <taxon>Bacteria</taxon>
        <taxon>Bacillati</taxon>
        <taxon>Bacillota</taxon>
        <taxon>Clostridia</taxon>
        <taxon>Eubacteriales</taxon>
        <taxon>Clostridiaceae</taxon>
        <taxon>Clostridium</taxon>
    </lineage>
</organism>
<sequence>MTKEIIHFIKKNNFEYLTGDGYIYEEEASINTLPINNKFNCTIDKDGYGKWYKIDSSESNKEITVIVPNNAAFIVYDSNENLVNDSLITGITTVKLPQNGKIVFLGSPKATFTVKYN</sequence>
<dbReference type="AlphaFoldDB" id="A0A1S8MBC4"/>
<reference evidence="1 2" key="1">
    <citation type="submission" date="2022-04" db="EMBL/GenBank/DDBJ databases">
        <title>Genome sequence of C. roseum typestrain.</title>
        <authorList>
            <person name="Poehlein A."/>
            <person name="Schoch T."/>
            <person name="Duerre P."/>
            <person name="Daniel R."/>
        </authorList>
    </citation>
    <scope>NUCLEOTIDE SEQUENCE [LARGE SCALE GENOMIC DNA]</scope>
    <source>
        <strain evidence="1 2">DSM 7320</strain>
    </source>
</reference>
<dbReference type="RefSeq" id="WP_242950828.1">
    <property type="nucleotide sequence ID" value="NZ_CP096983.1"/>
</dbReference>
<evidence type="ECO:0000313" key="1">
    <source>
        <dbReference type="EMBL" id="URZ11653.1"/>
    </source>
</evidence>
<keyword evidence="2" id="KW-1185">Reference proteome</keyword>
<dbReference type="STRING" id="84029.CROST_22730"/>
<dbReference type="EMBL" id="CP096983">
    <property type="protein sequence ID" value="URZ11653.1"/>
    <property type="molecule type" value="Genomic_DNA"/>
</dbReference>
<name>A0A1S8MBC4_9CLOT</name>
<proteinExistence type="predicted"/>
<dbReference type="KEGG" id="crw:CROST_023700"/>
<accession>A0A1S8MBC4</accession>
<protein>
    <submittedName>
        <fullName evidence="1">Uncharacterized protein</fullName>
    </submittedName>
</protein>
<gene>
    <name evidence="1" type="ORF">CROST_023700</name>
</gene>